<dbReference type="InterPro" id="IPR000210">
    <property type="entry name" value="BTB/POZ_dom"/>
</dbReference>
<dbReference type="GO" id="GO:0051260">
    <property type="term" value="P:protein homooligomerization"/>
    <property type="evidence" value="ECO:0007669"/>
    <property type="project" value="InterPro"/>
</dbReference>
<dbReference type="STRING" id="5539.A0A3E2HJU9"/>
<dbReference type="EMBL" id="NCSJ02000032">
    <property type="protein sequence ID" value="RFU33670.1"/>
    <property type="molecule type" value="Genomic_DNA"/>
</dbReference>
<dbReference type="Pfam" id="PF02214">
    <property type="entry name" value="BTB_2"/>
    <property type="match status" value="1"/>
</dbReference>
<sequence>MSDMSDTENSVQSEHASLTTERLITLNVGERRFITTLETITQESDFFAALFSGRWDDNVQEDGSYFIDADPELFEHILRYLRRRVLPVFYDNIKGHDHTLYLALLEEAKYFQIPRLEKWLRDKEYLKAIKIKYTAAELEGSSFSETRSADEQVEYRPTWQTRKVYICPRGISVHRGDPGACGRQCKNAQGGEGNMFEDEQILRTLVIWKQIIFDQAACMQEYDDLPSLAC</sequence>
<accession>A0A3E2HJU9</accession>
<reference evidence="2 3" key="1">
    <citation type="submission" date="2018-05" db="EMBL/GenBank/DDBJ databases">
        <title>Draft genome sequence of Scytalidium lignicola DSM 105466, a ubiquitous saprotrophic fungus.</title>
        <authorList>
            <person name="Buettner E."/>
            <person name="Gebauer A.M."/>
            <person name="Hofrichter M."/>
            <person name="Liers C."/>
            <person name="Kellner H."/>
        </authorList>
    </citation>
    <scope>NUCLEOTIDE SEQUENCE [LARGE SCALE GENOMIC DNA]</scope>
    <source>
        <strain evidence="2 3">DSM 105466</strain>
    </source>
</reference>
<dbReference type="SUPFAM" id="SSF54695">
    <property type="entry name" value="POZ domain"/>
    <property type="match status" value="1"/>
</dbReference>
<proteinExistence type="predicted"/>
<gene>
    <name evidence="2" type="ORF">B7463_g2676</name>
</gene>
<dbReference type="Gene3D" id="3.30.710.10">
    <property type="entry name" value="Potassium Channel Kv1.1, Chain A"/>
    <property type="match status" value="1"/>
</dbReference>
<feature type="non-terminal residue" evidence="2">
    <location>
        <position position="1"/>
    </location>
</feature>
<feature type="domain" description="BTB" evidence="1">
    <location>
        <begin position="22"/>
        <end position="90"/>
    </location>
</feature>
<dbReference type="CDD" id="cd18316">
    <property type="entry name" value="BTB_POZ_KCTD-like"/>
    <property type="match status" value="1"/>
</dbReference>
<dbReference type="PANTHER" id="PTHR14499:SF136">
    <property type="entry name" value="GH08630P"/>
    <property type="match status" value="1"/>
</dbReference>
<dbReference type="OMA" id="YFSGKWT"/>
<dbReference type="Proteomes" id="UP000258309">
    <property type="component" value="Unassembled WGS sequence"/>
</dbReference>
<keyword evidence="3" id="KW-1185">Reference proteome</keyword>
<dbReference type="SMART" id="SM00225">
    <property type="entry name" value="BTB"/>
    <property type="match status" value="1"/>
</dbReference>
<evidence type="ECO:0000313" key="2">
    <source>
        <dbReference type="EMBL" id="RFU33670.1"/>
    </source>
</evidence>
<comment type="caution">
    <text evidence="2">The sequence shown here is derived from an EMBL/GenBank/DDBJ whole genome shotgun (WGS) entry which is preliminary data.</text>
</comment>
<dbReference type="PANTHER" id="PTHR14499">
    <property type="entry name" value="POTASSIUM CHANNEL TETRAMERIZATION DOMAIN-CONTAINING"/>
    <property type="match status" value="1"/>
</dbReference>
<dbReference type="AlphaFoldDB" id="A0A3E2HJU9"/>
<dbReference type="InterPro" id="IPR011333">
    <property type="entry name" value="SKP1/BTB/POZ_sf"/>
</dbReference>
<protein>
    <recommendedName>
        <fullName evidence="1">BTB domain-containing protein</fullName>
    </recommendedName>
</protein>
<evidence type="ECO:0000313" key="3">
    <source>
        <dbReference type="Proteomes" id="UP000258309"/>
    </source>
</evidence>
<dbReference type="OrthoDB" id="2414723at2759"/>
<organism evidence="2 3">
    <name type="scientific">Scytalidium lignicola</name>
    <name type="common">Hyphomycete</name>
    <dbReference type="NCBI Taxonomy" id="5539"/>
    <lineage>
        <taxon>Eukaryota</taxon>
        <taxon>Fungi</taxon>
        <taxon>Dikarya</taxon>
        <taxon>Ascomycota</taxon>
        <taxon>Pezizomycotina</taxon>
        <taxon>Leotiomycetes</taxon>
        <taxon>Leotiomycetes incertae sedis</taxon>
        <taxon>Scytalidium</taxon>
    </lineage>
</organism>
<evidence type="ECO:0000259" key="1">
    <source>
        <dbReference type="PROSITE" id="PS50097"/>
    </source>
</evidence>
<name>A0A3E2HJU9_SCYLI</name>
<dbReference type="InterPro" id="IPR003131">
    <property type="entry name" value="T1-type_BTB"/>
</dbReference>
<dbReference type="PROSITE" id="PS50097">
    <property type="entry name" value="BTB"/>
    <property type="match status" value="1"/>
</dbReference>
<feature type="non-terminal residue" evidence="2">
    <location>
        <position position="230"/>
    </location>
</feature>